<sequence>MIPGTGLAMHNATVQQPLTTVSSNSNTTIVMLQAEVGFVSKHNVAHACGFQSRVNKAMDDLWTFHSAANSVEWYKWTPNDA</sequence>
<protein>
    <submittedName>
        <fullName evidence="1">Uncharacterized protein</fullName>
    </submittedName>
</protein>
<comment type="caution">
    <text evidence="1">The sequence shown here is derived from an EMBL/GenBank/DDBJ whole genome shotgun (WGS) entry which is preliminary data.</text>
</comment>
<dbReference type="AlphaFoldDB" id="A0A8X7BBX2"/>
<reference evidence="1" key="1">
    <citation type="submission" date="2020-08" db="EMBL/GenBank/DDBJ databases">
        <title>Multicomponent nature underlies the extraordinary mechanical properties of spider dragline silk.</title>
        <authorList>
            <person name="Kono N."/>
            <person name="Nakamura H."/>
            <person name="Mori M."/>
            <person name="Yoshida Y."/>
            <person name="Ohtoshi R."/>
            <person name="Malay A.D."/>
            <person name="Moran D.A.P."/>
            <person name="Tomita M."/>
            <person name="Numata K."/>
            <person name="Arakawa K."/>
        </authorList>
    </citation>
    <scope>NUCLEOTIDE SEQUENCE</scope>
</reference>
<gene>
    <name evidence="1" type="ORF">TNCV_24931</name>
</gene>
<organism evidence="1 2">
    <name type="scientific">Trichonephila clavipes</name>
    <name type="common">Golden silk orbweaver</name>
    <name type="synonym">Nephila clavipes</name>
    <dbReference type="NCBI Taxonomy" id="2585209"/>
    <lineage>
        <taxon>Eukaryota</taxon>
        <taxon>Metazoa</taxon>
        <taxon>Ecdysozoa</taxon>
        <taxon>Arthropoda</taxon>
        <taxon>Chelicerata</taxon>
        <taxon>Arachnida</taxon>
        <taxon>Araneae</taxon>
        <taxon>Araneomorphae</taxon>
        <taxon>Entelegynae</taxon>
        <taxon>Araneoidea</taxon>
        <taxon>Nephilidae</taxon>
        <taxon>Trichonephila</taxon>
    </lineage>
</organism>
<proteinExistence type="predicted"/>
<evidence type="ECO:0000313" key="1">
    <source>
        <dbReference type="EMBL" id="GFY26295.1"/>
    </source>
</evidence>
<keyword evidence="2" id="KW-1185">Reference proteome</keyword>
<accession>A0A8X7BBX2</accession>
<evidence type="ECO:0000313" key="2">
    <source>
        <dbReference type="Proteomes" id="UP000887159"/>
    </source>
</evidence>
<name>A0A8X7BBX2_TRICX</name>
<dbReference type="Proteomes" id="UP000887159">
    <property type="component" value="Unassembled WGS sequence"/>
</dbReference>
<dbReference type="EMBL" id="BMAU01021375">
    <property type="protein sequence ID" value="GFY26295.1"/>
    <property type="molecule type" value="Genomic_DNA"/>
</dbReference>